<dbReference type="SUPFAM" id="SSF53383">
    <property type="entry name" value="PLP-dependent transferases"/>
    <property type="match status" value="1"/>
</dbReference>
<keyword evidence="3 4" id="KW-0663">Pyridoxal phosphate</keyword>
<dbReference type="Pfam" id="PF00202">
    <property type="entry name" value="Aminotran_3"/>
    <property type="match status" value="1"/>
</dbReference>
<dbReference type="PANTHER" id="PTHR43094">
    <property type="entry name" value="AMINOTRANSFERASE"/>
    <property type="match status" value="1"/>
</dbReference>
<protein>
    <submittedName>
        <fullName evidence="6">PLP-dependent transferase</fullName>
    </submittedName>
</protein>
<dbReference type="OrthoDB" id="5419315at2759"/>
<dbReference type="CDD" id="cd00610">
    <property type="entry name" value="OAT_like"/>
    <property type="match status" value="1"/>
</dbReference>
<dbReference type="AlphaFoldDB" id="A0A8E2ECV4"/>
<comment type="similarity">
    <text evidence="2 4">Belongs to the class-III pyridoxal-phosphate-dependent aminotransferase family.</text>
</comment>
<dbReference type="InterPro" id="IPR015421">
    <property type="entry name" value="PyrdxlP-dep_Trfase_major"/>
</dbReference>
<dbReference type="Gene3D" id="3.40.640.10">
    <property type="entry name" value="Type I PLP-dependent aspartate aminotransferase-like (Major domain)"/>
    <property type="match status" value="1"/>
</dbReference>
<dbReference type="Gene3D" id="3.90.1150.10">
    <property type="entry name" value="Aspartate Aminotransferase, domain 1"/>
    <property type="match status" value="1"/>
</dbReference>
<dbReference type="InterPro" id="IPR005814">
    <property type="entry name" value="Aminotrans_3"/>
</dbReference>
<proteinExistence type="inferred from homology"/>
<dbReference type="GO" id="GO:0005829">
    <property type="term" value="C:cytosol"/>
    <property type="evidence" value="ECO:0007669"/>
    <property type="project" value="TreeGrafter"/>
</dbReference>
<dbReference type="PANTHER" id="PTHR43094:SF1">
    <property type="entry name" value="AMINOTRANSFERASE CLASS-III"/>
    <property type="match status" value="1"/>
</dbReference>
<comment type="cofactor">
    <cofactor evidence="1">
        <name>pyridoxal 5'-phosphate</name>
        <dbReference type="ChEBI" id="CHEBI:597326"/>
    </cofactor>
</comment>
<dbReference type="FunFam" id="3.40.640.10:FF:000004">
    <property type="entry name" value="Acetylornithine aminotransferase"/>
    <property type="match status" value="1"/>
</dbReference>
<keyword evidence="6" id="KW-0808">Transferase</keyword>
<sequence length="476" mass="51100">MTASATTNGGYLSSTSKTSNSHKSSKTNSAILHRHIHHEPITVVGASGNYLELSSGQKILDATGGAAVSCLGHGNVKVKEAISRQMDQVSYCHSLFFGSSAGEELGRELISSTAGRMARAFIVSSGSEAMEAAMKLARQYFLELSPPQPNRRNFIARKESYHGTTLGALSMSGHVARRALFEPMLLENVSKVSACNAYRGMQQDETTGAYVARLAQELDDEFVRVGPETVCAFVAEPVVGAALGCVPSVPGYFQAMAAVCDKYGALLIFDEVMSGMGRTGTLHAWEQEGVVPDIQTIGKGLGGGYAAVAGLMIGYRVLNTLDNGTGAFAHGQTYQGHPIACAAALEVQRIIRREGLVENVRRMGELLSSQLKQRLETHPYVGDIRGRGLFWGLEFVRNKETKEPFNPKDGIAIGVHEKGLQPQYSISLYPGTGTVDGRCGDHVLLAPAYNCTESDITLIVDTTVKVIEDFFANRTA</sequence>
<organism evidence="6 7">
    <name type="scientific">Lepidopterella palustris CBS 459.81</name>
    <dbReference type="NCBI Taxonomy" id="1314670"/>
    <lineage>
        <taxon>Eukaryota</taxon>
        <taxon>Fungi</taxon>
        <taxon>Dikarya</taxon>
        <taxon>Ascomycota</taxon>
        <taxon>Pezizomycotina</taxon>
        <taxon>Dothideomycetes</taxon>
        <taxon>Pleosporomycetidae</taxon>
        <taxon>Mytilinidiales</taxon>
        <taxon>Argynnaceae</taxon>
        <taxon>Lepidopterella</taxon>
    </lineage>
</organism>
<dbReference type="EMBL" id="KV744914">
    <property type="protein sequence ID" value="OCK81612.1"/>
    <property type="molecule type" value="Genomic_DNA"/>
</dbReference>
<dbReference type="Proteomes" id="UP000250266">
    <property type="component" value="Unassembled WGS sequence"/>
</dbReference>
<reference evidence="6 7" key="1">
    <citation type="journal article" date="2016" name="Nat. Commun.">
        <title>Ectomycorrhizal ecology is imprinted in the genome of the dominant symbiotic fungus Cenococcum geophilum.</title>
        <authorList>
            <consortium name="DOE Joint Genome Institute"/>
            <person name="Peter M."/>
            <person name="Kohler A."/>
            <person name="Ohm R.A."/>
            <person name="Kuo A."/>
            <person name="Krutzmann J."/>
            <person name="Morin E."/>
            <person name="Arend M."/>
            <person name="Barry K.W."/>
            <person name="Binder M."/>
            <person name="Choi C."/>
            <person name="Clum A."/>
            <person name="Copeland A."/>
            <person name="Grisel N."/>
            <person name="Haridas S."/>
            <person name="Kipfer T."/>
            <person name="LaButti K."/>
            <person name="Lindquist E."/>
            <person name="Lipzen A."/>
            <person name="Maire R."/>
            <person name="Meier B."/>
            <person name="Mihaltcheva S."/>
            <person name="Molinier V."/>
            <person name="Murat C."/>
            <person name="Poggeler S."/>
            <person name="Quandt C.A."/>
            <person name="Sperisen C."/>
            <person name="Tritt A."/>
            <person name="Tisserant E."/>
            <person name="Crous P.W."/>
            <person name="Henrissat B."/>
            <person name="Nehls U."/>
            <person name="Egli S."/>
            <person name="Spatafora J.W."/>
            <person name="Grigoriev I.V."/>
            <person name="Martin F.M."/>
        </authorList>
    </citation>
    <scope>NUCLEOTIDE SEQUENCE [LARGE SCALE GENOMIC DNA]</scope>
    <source>
        <strain evidence="6 7">CBS 459.81</strain>
    </source>
</reference>
<dbReference type="InterPro" id="IPR015424">
    <property type="entry name" value="PyrdxlP-dep_Trfase"/>
</dbReference>
<gene>
    <name evidence="6" type="ORF">K432DRAFT_403632</name>
</gene>
<evidence type="ECO:0000256" key="1">
    <source>
        <dbReference type="ARBA" id="ARBA00001933"/>
    </source>
</evidence>
<name>A0A8E2ECV4_9PEZI</name>
<accession>A0A8E2ECV4</accession>
<evidence type="ECO:0000256" key="5">
    <source>
        <dbReference type="SAM" id="MobiDB-lite"/>
    </source>
</evidence>
<feature type="region of interest" description="Disordered" evidence="5">
    <location>
        <begin position="1"/>
        <end position="27"/>
    </location>
</feature>
<evidence type="ECO:0000313" key="7">
    <source>
        <dbReference type="Proteomes" id="UP000250266"/>
    </source>
</evidence>
<evidence type="ECO:0000256" key="2">
    <source>
        <dbReference type="ARBA" id="ARBA00008954"/>
    </source>
</evidence>
<evidence type="ECO:0000313" key="6">
    <source>
        <dbReference type="EMBL" id="OCK81612.1"/>
    </source>
</evidence>
<dbReference type="GO" id="GO:0030170">
    <property type="term" value="F:pyridoxal phosphate binding"/>
    <property type="evidence" value="ECO:0007669"/>
    <property type="project" value="InterPro"/>
</dbReference>
<evidence type="ECO:0000256" key="4">
    <source>
        <dbReference type="RuleBase" id="RU003560"/>
    </source>
</evidence>
<feature type="compositionally biased region" description="Polar residues" evidence="5">
    <location>
        <begin position="1"/>
        <end position="12"/>
    </location>
</feature>
<dbReference type="InterPro" id="IPR015422">
    <property type="entry name" value="PyrdxlP-dep_Trfase_small"/>
</dbReference>
<feature type="compositionally biased region" description="Low complexity" evidence="5">
    <location>
        <begin position="13"/>
        <end position="27"/>
    </location>
</feature>
<keyword evidence="7" id="KW-1185">Reference proteome</keyword>
<dbReference type="NCBIfam" id="NF005685">
    <property type="entry name" value="PRK07483.1"/>
    <property type="match status" value="1"/>
</dbReference>
<dbReference type="GO" id="GO:0008483">
    <property type="term" value="F:transaminase activity"/>
    <property type="evidence" value="ECO:0007669"/>
    <property type="project" value="InterPro"/>
</dbReference>
<evidence type="ECO:0000256" key="3">
    <source>
        <dbReference type="ARBA" id="ARBA00022898"/>
    </source>
</evidence>